<dbReference type="AlphaFoldDB" id="A0A150GEP9"/>
<proteinExistence type="predicted"/>
<dbReference type="Proteomes" id="UP000075714">
    <property type="component" value="Unassembled WGS sequence"/>
</dbReference>
<evidence type="ECO:0000313" key="3">
    <source>
        <dbReference type="Proteomes" id="UP000075714"/>
    </source>
</evidence>
<feature type="compositionally biased region" description="Basic and acidic residues" evidence="1">
    <location>
        <begin position="46"/>
        <end position="62"/>
    </location>
</feature>
<organism evidence="2 3">
    <name type="scientific">Gonium pectorale</name>
    <name type="common">Green alga</name>
    <dbReference type="NCBI Taxonomy" id="33097"/>
    <lineage>
        <taxon>Eukaryota</taxon>
        <taxon>Viridiplantae</taxon>
        <taxon>Chlorophyta</taxon>
        <taxon>core chlorophytes</taxon>
        <taxon>Chlorophyceae</taxon>
        <taxon>CS clade</taxon>
        <taxon>Chlamydomonadales</taxon>
        <taxon>Volvocaceae</taxon>
        <taxon>Gonium</taxon>
    </lineage>
</organism>
<name>A0A150GEP9_GONPE</name>
<evidence type="ECO:0000313" key="2">
    <source>
        <dbReference type="EMBL" id="KXZ47820.1"/>
    </source>
</evidence>
<feature type="region of interest" description="Disordered" evidence="1">
    <location>
        <begin position="32"/>
        <end position="62"/>
    </location>
</feature>
<keyword evidence="3" id="KW-1185">Reference proteome</keyword>
<gene>
    <name evidence="2" type="ORF">GPECTOR_32g432</name>
</gene>
<accession>A0A150GEP9</accession>
<feature type="region of interest" description="Disordered" evidence="1">
    <location>
        <begin position="1"/>
        <end position="20"/>
    </location>
</feature>
<protein>
    <submittedName>
        <fullName evidence="2">Uncharacterized protein</fullName>
    </submittedName>
</protein>
<comment type="caution">
    <text evidence="2">The sequence shown here is derived from an EMBL/GenBank/DDBJ whole genome shotgun (WGS) entry which is preliminary data.</text>
</comment>
<sequence>MTGASTEERNAAAQERFGKNFDECDSMERIKVGGHIGGSRNITPGGEKERTVDDSKKSESSE</sequence>
<dbReference type="EMBL" id="LSYV01000033">
    <property type="protein sequence ID" value="KXZ47820.1"/>
    <property type="molecule type" value="Genomic_DNA"/>
</dbReference>
<evidence type="ECO:0000256" key="1">
    <source>
        <dbReference type="SAM" id="MobiDB-lite"/>
    </source>
</evidence>
<dbReference type="OrthoDB" id="542279at2759"/>
<reference evidence="3" key="1">
    <citation type="journal article" date="2016" name="Nat. Commun.">
        <title>The Gonium pectorale genome demonstrates co-option of cell cycle regulation during the evolution of multicellularity.</title>
        <authorList>
            <person name="Hanschen E.R."/>
            <person name="Marriage T.N."/>
            <person name="Ferris P.J."/>
            <person name="Hamaji T."/>
            <person name="Toyoda A."/>
            <person name="Fujiyama A."/>
            <person name="Neme R."/>
            <person name="Noguchi H."/>
            <person name="Minakuchi Y."/>
            <person name="Suzuki M."/>
            <person name="Kawai-Toyooka H."/>
            <person name="Smith D.R."/>
            <person name="Sparks H."/>
            <person name="Anderson J."/>
            <person name="Bakaric R."/>
            <person name="Luria V."/>
            <person name="Karger A."/>
            <person name="Kirschner M.W."/>
            <person name="Durand P.M."/>
            <person name="Michod R.E."/>
            <person name="Nozaki H."/>
            <person name="Olson B.J."/>
        </authorList>
    </citation>
    <scope>NUCLEOTIDE SEQUENCE [LARGE SCALE GENOMIC DNA]</scope>
    <source>
        <strain evidence="3">NIES-2863</strain>
    </source>
</reference>